<protein>
    <submittedName>
        <fullName evidence="8">FTR1 family iron permease</fullName>
    </submittedName>
</protein>
<feature type="transmembrane region" description="Helical" evidence="6">
    <location>
        <begin position="173"/>
        <end position="192"/>
    </location>
</feature>
<comment type="similarity">
    <text evidence="2">Belongs to the oxidase-dependent Fe transporter (OFeT) (TC 9.A.10.1) family.</text>
</comment>
<feature type="transmembrane region" description="Helical" evidence="6">
    <location>
        <begin position="135"/>
        <end position="161"/>
    </location>
</feature>
<dbReference type="EMBL" id="CP060204">
    <property type="protein sequence ID" value="QNH54271.1"/>
    <property type="molecule type" value="Genomic_DNA"/>
</dbReference>
<evidence type="ECO:0000313" key="9">
    <source>
        <dbReference type="Proteomes" id="UP000515480"/>
    </source>
</evidence>
<keyword evidence="7" id="KW-0732">Signal</keyword>
<feature type="chain" id="PRO_5039429601" evidence="7">
    <location>
        <begin position="23"/>
        <end position="398"/>
    </location>
</feature>
<evidence type="ECO:0000256" key="3">
    <source>
        <dbReference type="ARBA" id="ARBA00022692"/>
    </source>
</evidence>
<evidence type="ECO:0000256" key="2">
    <source>
        <dbReference type="ARBA" id="ARBA00008333"/>
    </source>
</evidence>
<feature type="transmembrane region" description="Helical" evidence="6">
    <location>
        <begin position="319"/>
        <end position="339"/>
    </location>
</feature>
<dbReference type="PANTHER" id="PTHR31632">
    <property type="entry name" value="IRON TRANSPORTER FTH1"/>
    <property type="match status" value="1"/>
</dbReference>
<evidence type="ECO:0000256" key="5">
    <source>
        <dbReference type="ARBA" id="ARBA00023136"/>
    </source>
</evidence>
<sequence>MRKLIVFIMALFLLLPAASTNAAQTWQQIHDHIAAEMNNVYTIYQSGNAEGAKDAVNDIYYGIYEKDGLESAVRSGISSKSANLTEYQFYTLKKAIRAGAPQSEVEAEGKKLLDMVQAEVTTLETAGVQSGGWGMFLQAFLILLREGVEAILVLVGIIAYLGRAGHEKELSTVYNWAIAGVIASFISAYLFVEVLDNTATTGSGREIIEGCTALFAVLVLLGTSAWMGGKSNAKAWKSYIDKQVKLTLSTGKSRALGFAVFLAVYREGAEVILFYQALFNNAIGDVDMIWGGFVAACAALALIFFLMQRGALRIPIGPFFKVTSAFMFILAVTFLGGGLKELQEADVISTSVIEAVPVPSIDLLGLYPTYETIVPQLLLIAAAVAMVSYRKRSAAAEA</sequence>
<dbReference type="Pfam" id="PF03239">
    <property type="entry name" value="FTR1"/>
    <property type="match status" value="1"/>
</dbReference>
<comment type="subcellular location">
    <subcellularLocation>
        <location evidence="1">Membrane</location>
        <topology evidence="1">Multi-pass membrane protein</topology>
    </subcellularLocation>
</comment>
<feature type="transmembrane region" description="Helical" evidence="6">
    <location>
        <begin position="288"/>
        <end position="307"/>
    </location>
</feature>
<feature type="transmembrane region" description="Helical" evidence="6">
    <location>
        <begin position="255"/>
        <end position="276"/>
    </location>
</feature>
<gene>
    <name evidence="8" type="ORF">H1B31_10570</name>
</gene>
<organism evidence="8 9">
    <name type="scientific">Selenomonas timonae</name>
    <dbReference type="NCBI Taxonomy" id="2754044"/>
    <lineage>
        <taxon>Bacteria</taxon>
        <taxon>Bacillati</taxon>
        <taxon>Bacillota</taxon>
        <taxon>Negativicutes</taxon>
        <taxon>Selenomonadales</taxon>
        <taxon>Selenomonadaceae</taxon>
        <taxon>Selenomonas</taxon>
    </lineage>
</organism>
<dbReference type="GO" id="GO:0015093">
    <property type="term" value="F:ferrous iron transmembrane transporter activity"/>
    <property type="evidence" value="ECO:0007669"/>
    <property type="project" value="TreeGrafter"/>
</dbReference>
<dbReference type="PANTHER" id="PTHR31632:SF2">
    <property type="entry name" value="PLASMA MEMBRANE IRON PERMEASE"/>
    <property type="match status" value="1"/>
</dbReference>
<evidence type="ECO:0000313" key="8">
    <source>
        <dbReference type="EMBL" id="QNH54271.1"/>
    </source>
</evidence>
<dbReference type="KEGG" id="stim:H1B31_10570"/>
<evidence type="ECO:0000256" key="4">
    <source>
        <dbReference type="ARBA" id="ARBA00022989"/>
    </source>
</evidence>
<dbReference type="InterPro" id="IPR004923">
    <property type="entry name" value="FTR1/Fip1/EfeU"/>
</dbReference>
<feature type="signal peptide" evidence="7">
    <location>
        <begin position="1"/>
        <end position="22"/>
    </location>
</feature>
<feature type="transmembrane region" description="Helical" evidence="6">
    <location>
        <begin position="207"/>
        <end position="227"/>
    </location>
</feature>
<keyword evidence="3 6" id="KW-0812">Transmembrane</keyword>
<dbReference type="AlphaFoldDB" id="A0A7G7VJH8"/>
<evidence type="ECO:0000256" key="6">
    <source>
        <dbReference type="SAM" id="Phobius"/>
    </source>
</evidence>
<dbReference type="Proteomes" id="UP000515480">
    <property type="component" value="Chromosome"/>
</dbReference>
<keyword evidence="5 6" id="KW-0472">Membrane</keyword>
<keyword evidence="9" id="KW-1185">Reference proteome</keyword>
<evidence type="ECO:0000256" key="1">
    <source>
        <dbReference type="ARBA" id="ARBA00004141"/>
    </source>
</evidence>
<dbReference type="RefSeq" id="WP_185980289.1">
    <property type="nucleotide sequence ID" value="NZ_CP060204.1"/>
</dbReference>
<evidence type="ECO:0000256" key="7">
    <source>
        <dbReference type="SAM" id="SignalP"/>
    </source>
</evidence>
<proteinExistence type="inferred from homology"/>
<feature type="transmembrane region" description="Helical" evidence="6">
    <location>
        <begin position="373"/>
        <end position="389"/>
    </location>
</feature>
<dbReference type="GO" id="GO:0033573">
    <property type="term" value="C:high-affinity iron permease complex"/>
    <property type="evidence" value="ECO:0007669"/>
    <property type="project" value="InterPro"/>
</dbReference>
<reference evidence="8 9" key="1">
    <citation type="submission" date="2020-07" db="EMBL/GenBank/DDBJ databases">
        <title>Complete genome and description of Selenomonas timonensis sp. nov., a new bacterium isolated from a gingivitis subject.</title>
        <authorList>
            <person name="Antezack A."/>
        </authorList>
    </citation>
    <scope>NUCLEOTIDE SEQUENCE [LARGE SCALE GENOMIC DNA]</scope>
    <source>
        <strain evidence="8 9">Marseille-Q3039</strain>
    </source>
</reference>
<accession>A0A7G7VJH8</accession>
<keyword evidence="4 6" id="KW-1133">Transmembrane helix</keyword>
<name>A0A7G7VJH8_9FIRM</name>